<evidence type="ECO:0000313" key="3">
    <source>
        <dbReference type="Proteomes" id="UP000591537"/>
    </source>
</evidence>
<accession>A0A7W9T7Z8</accession>
<keyword evidence="3" id="KW-1185">Reference proteome</keyword>
<reference evidence="2 3" key="1">
    <citation type="submission" date="2020-08" db="EMBL/GenBank/DDBJ databases">
        <title>Genomic Encyclopedia of Type Strains, Phase IV (KMG-IV): sequencing the most valuable type-strain genomes for metagenomic binning, comparative biology and taxonomic classification.</title>
        <authorList>
            <person name="Goeker M."/>
        </authorList>
    </citation>
    <scope>NUCLEOTIDE SEQUENCE [LARGE SCALE GENOMIC DNA]</scope>
    <source>
        <strain evidence="2 3">DSM 43350</strain>
    </source>
</reference>
<feature type="region of interest" description="Disordered" evidence="1">
    <location>
        <begin position="43"/>
        <end position="80"/>
    </location>
</feature>
<evidence type="ECO:0000256" key="1">
    <source>
        <dbReference type="SAM" id="MobiDB-lite"/>
    </source>
</evidence>
<feature type="compositionally biased region" description="Pro residues" evidence="1">
    <location>
        <begin position="70"/>
        <end position="80"/>
    </location>
</feature>
<dbReference type="AlphaFoldDB" id="A0A7W9T7Z8"/>
<proteinExistence type="predicted"/>
<dbReference type="EMBL" id="JACHGV010000002">
    <property type="protein sequence ID" value="MBB6075759.1"/>
    <property type="molecule type" value="Genomic_DNA"/>
</dbReference>
<protein>
    <submittedName>
        <fullName evidence="2">Uncharacterized protein</fullName>
    </submittedName>
</protein>
<dbReference type="Proteomes" id="UP000591537">
    <property type="component" value="Unassembled WGS sequence"/>
</dbReference>
<sequence length="80" mass="7948">MPIRSPGPNAPARAYRAGTLLVGLCAVSTLTLLMTAPAISGEHAVMAPGPSAPNGNTPASPPLNRAPVPEFRPSPSPGPG</sequence>
<evidence type="ECO:0000313" key="2">
    <source>
        <dbReference type="EMBL" id="MBB6075759.1"/>
    </source>
</evidence>
<name>A0A7W9T7Z8_9ACTN</name>
<gene>
    <name evidence="2" type="ORF">HNR57_001647</name>
</gene>
<comment type="caution">
    <text evidence="2">The sequence shown here is derived from an EMBL/GenBank/DDBJ whole genome shotgun (WGS) entry which is preliminary data.</text>
</comment>
<organism evidence="2 3">
    <name type="scientific">Streptomyces paradoxus</name>
    <dbReference type="NCBI Taxonomy" id="66375"/>
    <lineage>
        <taxon>Bacteria</taxon>
        <taxon>Bacillati</taxon>
        <taxon>Actinomycetota</taxon>
        <taxon>Actinomycetes</taxon>
        <taxon>Kitasatosporales</taxon>
        <taxon>Streptomycetaceae</taxon>
        <taxon>Streptomyces</taxon>
    </lineage>
</organism>